<reference evidence="1" key="1">
    <citation type="submission" date="2014-09" db="EMBL/GenBank/DDBJ databases">
        <authorList>
            <person name="Magalhaes I.L.F."/>
            <person name="Oliveira U."/>
            <person name="Santos F.R."/>
            <person name="Vidigal T.H.D.A."/>
            <person name="Brescovit A.D."/>
            <person name="Santos A.J."/>
        </authorList>
    </citation>
    <scope>NUCLEOTIDE SEQUENCE</scope>
    <source>
        <tissue evidence="1">Shoot tissue taken approximately 20 cm above the soil surface</tissue>
    </source>
</reference>
<accession>A0A0A8YTW5</accession>
<proteinExistence type="predicted"/>
<reference evidence="1" key="2">
    <citation type="journal article" date="2015" name="Data Brief">
        <title>Shoot transcriptome of the giant reed, Arundo donax.</title>
        <authorList>
            <person name="Barrero R.A."/>
            <person name="Guerrero F.D."/>
            <person name="Moolhuijzen P."/>
            <person name="Goolsby J.A."/>
            <person name="Tidwell J."/>
            <person name="Bellgard S.E."/>
            <person name="Bellgard M.I."/>
        </authorList>
    </citation>
    <scope>NUCLEOTIDE SEQUENCE</scope>
    <source>
        <tissue evidence="1">Shoot tissue taken approximately 20 cm above the soil surface</tissue>
    </source>
</reference>
<dbReference type="AlphaFoldDB" id="A0A0A8YTW5"/>
<protein>
    <submittedName>
        <fullName evidence="1">Uncharacterized protein</fullName>
    </submittedName>
</protein>
<evidence type="ECO:0000313" key="1">
    <source>
        <dbReference type="EMBL" id="JAD30509.1"/>
    </source>
</evidence>
<name>A0A0A8YTW5_ARUDO</name>
<organism evidence="1">
    <name type="scientific">Arundo donax</name>
    <name type="common">Giant reed</name>
    <name type="synonym">Donax arundinaceus</name>
    <dbReference type="NCBI Taxonomy" id="35708"/>
    <lineage>
        <taxon>Eukaryota</taxon>
        <taxon>Viridiplantae</taxon>
        <taxon>Streptophyta</taxon>
        <taxon>Embryophyta</taxon>
        <taxon>Tracheophyta</taxon>
        <taxon>Spermatophyta</taxon>
        <taxon>Magnoliopsida</taxon>
        <taxon>Liliopsida</taxon>
        <taxon>Poales</taxon>
        <taxon>Poaceae</taxon>
        <taxon>PACMAD clade</taxon>
        <taxon>Arundinoideae</taxon>
        <taxon>Arundineae</taxon>
        <taxon>Arundo</taxon>
    </lineage>
</organism>
<dbReference type="EMBL" id="GBRH01267386">
    <property type="protein sequence ID" value="JAD30509.1"/>
    <property type="molecule type" value="Transcribed_RNA"/>
</dbReference>
<sequence>MAAALHVDLRTSIKFMNQSRNYRASLTAHLLCPRRSQSPNFASLPLT</sequence>